<gene>
    <name evidence="1" type="ORF">TbgDal_X19820</name>
</gene>
<dbReference type="RefSeq" id="XP_011779138.1">
    <property type="nucleotide sequence ID" value="XM_011780836.1"/>
</dbReference>
<dbReference type="InterPro" id="IPR029063">
    <property type="entry name" value="SAM-dependent_MTases_sf"/>
</dbReference>
<organism evidence="1 2">
    <name type="scientific">Trypanosoma brucei gambiense (strain MHOM/CI/86/DAL972)</name>
    <dbReference type="NCBI Taxonomy" id="679716"/>
    <lineage>
        <taxon>Eukaryota</taxon>
        <taxon>Discoba</taxon>
        <taxon>Euglenozoa</taxon>
        <taxon>Kinetoplastea</taxon>
        <taxon>Metakinetoplastina</taxon>
        <taxon>Trypanosomatida</taxon>
        <taxon>Trypanosomatidae</taxon>
        <taxon>Trypanosoma</taxon>
    </lineage>
</organism>
<evidence type="ECO:0000313" key="1">
    <source>
        <dbReference type="EMBL" id="CBH16874.1"/>
    </source>
</evidence>
<dbReference type="OrthoDB" id="413520at2759"/>
<dbReference type="EMBL" id="FN554973">
    <property type="protein sequence ID" value="CBH16874.1"/>
    <property type="molecule type" value="Genomic_DNA"/>
</dbReference>
<dbReference type="PANTHER" id="PTHR14614:SF109">
    <property type="entry name" value="RIBOSOMAL LYSINE N-METHYLTRANSFERASE 5"/>
    <property type="match status" value="1"/>
</dbReference>
<protein>
    <recommendedName>
        <fullName evidence="3">Methyltransferase</fullName>
    </recommendedName>
</protein>
<evidence type="ECO:0008006" key="3">
    <source>
        <dbReference type="Google" id="ProtNLM"/>
    </source>
</evidence>
<dbReference type="SUPFAM" id="SSF53335">
    <property type="entry name" value="S-adenosyl-L-methionine-dependent methyltransferases"/>
    <property type="match status" value="1"/>
</dbReference>
<dbReference type="GeneID" id="23865240"/>
<dbReference type="AlphaFoldDB" id="D0A0W6"/>
<dbReference type="PANTHER" id="PTHR14614">
    <property type="entry name" value="HEPATOCELLULAR CARCINOMA-ASSOCIATED ANTIGEN"/>
    <property type="match status" value="1"/>
</dbReference>
<dbReference type="VEuPathDB" id="TriTrypDB:Tbg972.10.19820"/>
<reference evidence="2" key="1">
    <citation type="journal article" date="2010" name="PLoS Negl. Trop. Dis.">
        <title>The genome sequence of Trypanosoma brucei gambiense, causative agent of chronic human african trypanosomiasis.</title>
        <authorList>
            <person name="Jackson A.P."/>
            <person name="Sanders M."/>
            <person name="Berry A."/>
            <person name="McQuillan J."/>
            <person name="Aslett M.A."/>
            <person name="Quail M.A."/>
            <person name="Chukualim B."/>
            <person name="Capewell P."/>
            <person name="MacLeod A."/>
            <person name="Melville S.E."/>
            <person name="Gibson W."/>
            <person name="Barry J.D."/>
            <person name="Berriman M."/>
            <person name="Hertz-Fowler C."/>
        </authorList>
    </citation>
    <scope>NUCLEOTIDE SEQUENCE [LARGE SCALE GENOMIC DNA]</scope>
    <source>
        <strain evidence="2">MHOM/CI/86/DAL972</strain>
    </source>
</reference>
<dbReference type="InterPro" id="IPR019410">
    <property type="entry name" value="Methyltransf_16"/>
</dbReference>
<dbReference type="Proteomes" id="UP000002316">
    <property type="component" value="Chromosome 10"/>
</dbReference>
<evidence type="ECO:0000313" key="2">
    <source>
        <dbReference type="Proteomes" id="UP000002316"/>
    </source>
</evidence>
<sequence>MHFERVEVVTSSDGSSLLQFDLACATALNHYTRCTELGKDKQEQGKPSASGNEVCSTGLRVYHGAHVLAAFLAKFGKCLLPSEAEHDTSAGCRPWAVELGCGCGLVGFTTAMLFPHLSVAFTDASKDCLSLVAASAEQLGLALLQVGSDEFVRPLPCSMEGRALLSCELEWGEEGSERLLRVLSHPCSGSHLRRPTRAIRLVLGSDLMYYRVDIRELLTTCKMLLHPGVGNGDGEAHCEEDTDCLSPRFVVLAHFMRIPEGDKKLKSCADKLGFGAVRVPIDTFLEPCVVQSRGWNGTSVILLFLRSLSLGGIRRGTLPADVANRACSTDCEREDLIEAKKLLHGEQFSLLRECLTCYSTAAAEGGVGKPTNKAGDMCDLKILPFAV</sequence>
<dbReference type="Pfam" id="PF10294">
    <property type="entry name" value="Methyltransf_16"/>
    <property type="match status" value="1"/>
</dbReference>
<dbReference type="KEGG" id="tbg:TbgDal_X19820"/>
<accession>D0A0W6</accession>
<proteinExistence type="predicted"/>
<dbReference type="Gene3D" id="3.40.50.150">
    <property type="entry name" value="Vaccinia Virus protein VP39"/>
    <property type="match status" value="1"/>
</dbReference>
<name>D0A0W6_TRYB9</name>